<feature type="domain" description="PARP catalytic" evidence="1">
    <location>
        <begin position="1"/>
        <end position="117"/>
    </location>
</feature>
<dbReference type="Proteomes" id="UP001157418">
    <property type="component" value="Unassembled WGS sequence"/>
</dbReference>
<dbReference type="PROSITE" id="PS51059">
    <property type="entry name" value="PARP_CATALYTIC"/>
    <property type="match status" value="1"/>
</dbReference>
<evidence type="ECO:0000259" key="1">
    <source>
        <dbReference type="PROSITE" id="PS51059"/>
    </source>
</evidence>
<comment type="caution">
    <text evidence="2">The sequence shown here is derived from an EMBL/GenBank/DDBJ whole genome shotgun (WGS) entry which is preliminary data.</text>
</comment>
<dbReference type="GO" id="GO:0003950">
    <property type="term" value="F:NAD+ poly-ADP-ribosyltransferase activity"/>
    <property type="evidence" value="ECO:0007669"/>
    <property type="project" value="InterPro"/>
</dbReference>
<dbReference type="SUPFAM" id="SSF56399">
    <property type="entry name" value="ADP-ribosylation"/>
    <property type="match status" value="1"/>
</dbReference>
<dbReference type="InterPro" id="IPR044964">
    <property type="entry name" value="RCD1/SRO1-5"/>
</dbReference>
<evidence type="ECO:0000313" key="3">
    <source>
        <dbReference type="Proteomes" id="UP001157418"/>
    </source>
</evidence>
<dbReference type="Gene3D" id="3.90.228.10">
    <property type="match status" value="1"/>
</dbReference>
<gene>
    <name evidence="2" type="ORF">LVIROSA_LOCUS4856</name>
</gene>
<organism evidence="2 3">
    <name type="scientific">Lactuca virosa</name>
    <dbReference type="NCBI Taxonomy" id="75947"/>
    <lineage>
        <taxon>Eukaryota</taxon>
        <taxon>Viridiplantae</taxon>
        <taxon>Streptophyta</taxon>
        <taxon>Embryophyta</taxon>
        <taxon>Tracheophyta</taxon>
        <taxon>Spermatophyta</taxon>
        <taxon>Magnoliopsida</taxon>
        <taxon>eudicotyledons</taxon>
        <taxon>Gunneridae</taxon>
        <taxon>Pentapetalae</taxon>
        <taxon>asterids</taxon>
        <taxon>campanulids</taxon>
        <taxon>Asterales</taxon>
        <taxon>Asteraceae</taxon>
        <taxon>Cichorioideae</taxon>
        <taxon>Cichorieae</taxon>
        <taxon>Lactucinae</taxon>
        <taxon>Lactuca</taxon>
    </lineage>
</organism>
<keyword evidence="3" id="KW-1185">Reference proteome</keyword>
<proteinExistence type="predicted"/>
<reference evidence="2 3" key="1">
    <citation type="submission" date="2022-01" db="EMBL/GenBank/DDBJ databases">
        <authorList>
            <person name="Xiong W."/>
            <person name="Schranz E."/>
        </authorList>
    </citation>
    <scope>NUCLEOTIDE SEQUENCE [LARGE SCALE GENOMIC DNA]</scope>
</reference>
<dbReference type="AlphaFoldDB" id="A0AAU9M577"/>
<dbReference type="PANTHER" id="PTHR32263">
    <property type="entry name" value="INACTIVE POLY [ADP-RIBOSE] POLYMERASE SRO4-RELATED"/>
    <property type="match status" value="1"/>
</dbReference>
<accession>A0AAU9M577</accession>
<dbReference type="EMBL" id="CAKMRJ010000002">
    <property type="protein sequence ID" value="CAH1417150.1"/>
    <property type="molecule type" value="Genomic_DNA"/>
</dbReference>
<protein>
    <recommendedName>
        <fullName evidence="1">PARP catalytic domain-containing protein</fullName>
    </recommendedName>
</protein>
<evidence type="ECO:0000313" key="2">
    <source>
        <dbReference type="EMBL" id="CAH1417150.1"/>
    </source>
</evidence>
<name>A0AAU9M577_9ASTR</name>
<dbReference type="PANTHER" id="PTHR32263:SF14">
    <property type="entry name" value="INACTIVE POLY [ADP-RIBOSE] POLYMERASE SRO2-RELATED"/>
    <property type="match status" value="1"/>
</dbReference>
<dbReference type="InterPro" id="IPR012317">
    <property type="entry name" value="Poly(ADP-ribose)pol_cat_dom"/>
</dbReference>
<sequence>MFLRPEHQFVSYGRDVYFSLVNNSNASQKSLIADSDGVMHVLLCRLILGKLEPIPFGSQIDQPTSTKLNSGVYDLSSPKKYIIWEPYMNTFVLPLFIITFKANLLTGVRKERWHTSVKILMTNFPKYLSSSKMAFI</sequence>